<keyword evidence="1" id="KW-1133">Transmembrane helix</keyword>
<reference evidence="2 3" key="1">
    <citation type="journal article" date="2024" name="G3 (Bethesda)">
        <title>Genome assembly of Hibiscus sabdariffa L. provides insights into metabolisms of medicinal natural products.</title>
        <authorList>
            <person name="Kim T."/>
        </authorList>
    </citation>
    <scope>NUCLEOTIDE SEQUENCE [LARGE SCALE GENOMIC DNA]</scope>
    <source>
        <strain evidence="2">TK-2024</strain>
        <tissue evidence="2">Old leaves</tissue>
    </source>
</reference>
<gene>
    <name evidence="2" type="ORF">V6N11_041280</name>
</gene>
<organism evidence="2 3">
    <name type="scientific">Hibiscus sabdariffa</name>
    <name type="common">roselle</name>
    <dbReference type="NCBI Taxonomy" id="183260"/>
    <lineage>
        <taxon>Eukaryota</taxon>
        <taxon>Viridiplantae</taxon>
        <taxon>Streptophyta</taxon>
        <taxon>Embryophyta</taxon>
        <taxon>Tracheophyta</taxon>
        <taxon>Spermatophyta</taxon>
        <taxon>Magnoliopsida</taxon>
        <taxon>eudicotyledons</taxon>
        <taxon>Gunneridae</taxon>
        <taxon>Pentapetalae</taxon>
        <taxon>rosids</taxon>
        <taxon>malvids</taxon>
        <taxon>Malvales</taxon>
        <taxon>Malvaceae</taxon>
        <taxon>Malvoideae</taxon>
        <taxon>Hibiscus</taxon>
    </lineage>
</organism>
<accession>A0ABR2RKE8</accession>
<keyword evidence="1" id="KW-0472">Membrane</keyword>
<protein>
    <submittedName>
        <fullName evidence="2">Uncharacterized protein</fullName>
    </submittedName>
</protein>
<comment type="caution">
    <text evidence="2">The sequence shown here is derived from an EMBL/GenBank/DDBJ whole genome shotgun (WGS) entry which is preliminary data.</text>
</comment>
<keyword evidence="3" id="KW-1185">Reference proteome</keyword>
<evidence type="ECO:0000313" key="2">
    <source>
        <dbReference type="EMBL" id="KAK9013266.1"/>
    </source>
</evidence>
<name>A0ABR2RKE8_9ROSI</name>
<evidence type="ECO:0000313" key="3">
    <source>
        <dbReference type="Proteomes" id="UP001396334"/>
    </source>
</evidence>
<feature type="transmembrane region" description="Helical" evidence="1">
    <location>
        <begin position="119"/>
        <end position="140"/>
    </location>
</feature>
<sequence length="143" mass="15544">MFGNHGGANLAVGSSDWSRSSTAKLLSATLHAVNLTYMELLGLKGTQTNGEPELVSLLICCYNYCVVHVQKAKKGLPLSFSKNSCPNIILQLRPPMGPLETTYRYHEGEKVYVEVGKRLILVVGFGLFLFVPCSDGTMLGSSF</sequence>
<dbReference type="Proteomes" id="UP001396334">
    <property type="component" value="Unassembled WGS sequence"/>
</dbReference>
<keyword evidence="1" id="KW-0812">Transmembrane</keyword>
<proteinExistence type="predicted"/>
<dbReference type="EMBL" id="JBBPBN010000022">
    <property type="protein sequence ID" value="KAK9013266.1"/>
    <property type="molecule type" value="Genomic_DNA"/>
</dbReference>
<evidence type="ECO:0000256" key="1">
    <source>
        <dbReference type="SAM" id="Phobius"/>
    </source>
</evidence>